<proteinExistence type="predicted"/>
<dbReference type="Proteomes" id="UP001428341">
    <property type="component" value="Unassembled WGS sequence"/>
</dbReference>
<dbReference type="PANTHER" id="PTHR36766">
    <property type="entry name" value="PLANT BROAD-SPECTRUM MILDEW RESISTANCE PROTEIN RPW8"/>
    <property type="match status" value="1"/>
</dbReference>
<dbReference type="GO" id="GO:0043531">
    <property type="term" value="F:ADP binding"/>
    <property type="evidence" value="ECO:0007669"/>
    <property type="project" value="InterPro"/>
</dbReference>
<evidence type="ECO:0000256" key="1">
    <source>
        <dbReference type="ARBA" id="ARBA00022821"/>
    </source>
</evidence>
<feature type="region of interest" description="Disordered" evidence="2">
    <location>
        <begin position="124"/>
        <end position="185"/>
    </location>
</feature>
<gene>
    <name evidence="4" type="ORF">WN944_005836</name>
</gene>
<dbReference type="AlphaFoldDB" id="A0AAP0MI30"/>
<accession>A0AAP0MI30</accession>
<keyword evidence="1" id="KW-0611">Plant defense</keyword>
<feature type="compositionally biased region" description="Polar residues" evidence="2">
    <location>
        <begin position="141"/>
        <end position="157"/>
    </location>
</feature>
<name>A0AAP0MI30_9ROSI</name>
<sequence>MGGLSKTTLAQLVYNDKQVQDHFDLKTWTCVSDDFDVNRLTISLNKLQEELSKQLSVFVGYASTKTSNDEQTSGNRVPRAGISCKSLVSGGAGAGISCSSTSTSSTRPISYRKHKAIPTTSLLRVESRRPGQRQLARRALQSENQGTKATQPPTTTEMGHPLSKGGKITSANGGKARVQKWPIKR</sequence>
<dbReference type="GO" id="GO:0006952">
    <property type="term" value="P:defense response"/>
    <property type="evidence" value="ECO:0007669"/>
    <property type="project" value="UniProtKB-KW"/>
</dbReference>
<dbReference type="Pfam" id="PF00931">
    <property type="entry name" value="NB-ARC"/>
    <property type="match status" value="1"/>
</dbReference>
<dbReference type="InterPro" id="IPR002182">
    <property type="entry name" value="NB-ARC"/>
</dbReference>
<dbReference type="Gene3D" id="3.40.50.300">
    <property type="entry name" value="P-loop containing nucleotide triphosphate hydrolases"/>
    <property type="match status" value="1"/>
</dbReference>
<dbReference type="EMBL" id="JBCGBO010000003">
    <property type="protein sequence ID" value="KAK9213851.1"/>
    <property type="molecule type" value="Genomic_DNA"/>
</dbReference>
<evidence type="ECO:0000313" key="4">
    <source>
        <dbReference type="EMBL" id="KAK9213851.1"/>
    </source>
</evidence>
<evidence type="ECO:0000313" key="5">
    <source>
        <dbReference type="Proteomes" id="UP001428341"/>
    </source>
</evidence>
<reference evidence="4 5" key="1">
    <citation type="submission" date="2024-05" db="EMBL/GenBank/DDBJ databases">
        <title>Haplotype-resolved chromosome-level genome assembly of Huyou (Citrus changshanensis).</title>
        <authorList>
            <person name="Miao C."/>
            <person name="Chen W."/>
            <person name="Wu Y."/>
            <person name="Wang L."/>
            <person name="Zhao S."/>
            <person name="Grierson D."/>
            <person name="Xu C."/>
            <person name="Chen K."/>
        </authorList>
    </citation>
    <scope>NUCLEOTIDE SEQUENCE [LARGE SCALE GENOMIC DNA]</scope>
    <source>
        <strain evidence="4">01-14</strain>
        <tissue evidence="4">Leaf</tissue>
    </source>
</reference>
<organism evidence="4 5">
    <name type="scientific">Citrus x changshan-huyou</name>
    <dbReference type="NCBI Taxonomy" id="2935761"/>
    <lineage>
        <taxon>Eukaryota</taxon>
        <taxon>Viridiplantae</taxon>
        <taxon>Streptophyta</taxon>
        <taxon>Embryophyta</taxon>
        <taxon>Tracheophyta</taxon>
        <taxon>Spermatophyta</taxon>
        <taxon>Magnoliopsida</taxon>
        <taxon>eudicotyledons</taxon>
        <taxon>Gunneridae</taxon>
        <taxon>Pentapetalae</taxon>
        <taxon>rosids</taxon>
        <taxon>malvids</taxon>
        <taxon>Sapindales</taxon>
        <taxon>Rutaceae</taxon>
        <taxon>Aurantioideae</taxon>
        <taxon>Citrus</taxon>
    </lineage>
</organism>
<dbReference type="PANTHER" id="PTHR36766:SF40">
    <property type="entry name" value="DISEASE RESISTANCE PROTEIN RGA3"/>
    <property type="match status" value="1"/>
</dbReference>
<keyword evidence="5" id="KW-1185">Reference proteome</keyword>
<dbReference type="InterPro" id="IPR027417">
    <property type="entry name" value="P-loop_NTPase"/>
</dbReference>
<evidence type="ECO:0000256" key="2">
    <source>
        <dbReference type="SAM" id="MobiDB-lite"/>
    </source>
</evidence>
<protein>
    <recommendedName>
        <fullName evidence="3">NB-ARC domain-containing protein</fullName>
    </recommendedName>
</protein>
<evidence type="ECO:0000259" key="3">
    <source>
        <dbReference type="Pfam" id="PF00931"/>
    </source>
</evidence>
<feature type="domain" description="NB-ARC" evidence="3">
    <location>
        <begin position="1"/>
        <end position="50"/>
    </location>
</feature>
<comment type="caution">
    <text evidence="4">The sequence shown here is derived from an EMBL/GenBank/DDBJ whole genome shotgun (WGS) entry which is preliminary data.</text>
</comment>
<dbReference type="SUPFAM" id="SSF52540">
    <property type="entry name" value="P-loop containing nucleoside triphosphate hydrolases"/>
    <property type="match status" value="1"/>
</dbReference>